<organism evidence="2 3">
    <name type="scientific">Pseudomonas mohnii</name>
    <dbReference type="NCBI Taxonomy" id="395600"/>
    <lineage>
        <taxon>Bacteria</taxon>
        <taxon>Pseudomonadati</taxon>
        <taxon>Pseudomonadota</taxon>
        <taxon>Gammaproteobacteria</taxon>
        <taxon>Pseudomonadales</taxon>
        <taxon>Pseudomonadaceae</taxon>
        <taxon>Pseudomonas</taxon>
    </lineage>
</organism>
<reference evidence="2 3" key="1">
    <citation type="submission" date="2016-10" db="EMBL/GenBank/DDBJ databases">
        <authorList>
            <person name="Varghese N."/>
            <person name="Submissions S."/>
        </authorList>
    </citation>
    <scope>NUCLEOTIDE SEQUENCE [LARGE SCALE GENOMIC DNA]</scope>
    <source>
        <strain evidence="2 3">DSM 18327</strain>
    </source>
</reference>
<evidence type="ECO:0008006" key="4">
    <source>
        <dbReference type="Google" id="ProtNLM"/>
    </source>
</evidence>
<keyword evidence="1" id="KW-1133">Transmembrane helix</keyword>
<name>A0ABY0XRL9_9PSED</name>
<evidence type="ECO:0000313" key="3">
    <source>
        <dbReference type="Proteomes" id="UP000199665"/>
    </source>
</evidence>
<dbReference type="EMBL" id="FNRV01000001">
    <property type="protein sequence ID" value="SEB99103.1"/>
    <property type="molecule type" value="Genomic_DNA"/>
</dbReference>
<evidence type="ECO:0000313" key="2">
    <source>
        <dbReference type="EMBL" id="SEB99103.1"/>
    </source>
</evidence>
<keyword evidence="3" id="KW-1185">Reference proteome</keyword>
<dbReference type="Proteomes" id="UP000199665">
    <property type="component" value="Unassembled WGS sequence"/>
</dbReference>
<proteinExistence type="predicted"/>
<keyword evidence="1" id="KW-0472">Membrane</keyword>
<evidence type="ECO:0000256" key="1">
    <source>
        <dbReference type="SAM" id="Phobius"/>
    </source>
</evidence>
<comment type="caution">
    <text evidence="2">The sequence shown here is derived from an EMBL/GenBank/DDBJ whole genome shotgun (WGS) entry which is preliminary data.</text>
</comment>
<keyword evidence="1" id="KW-0812">Transmembrane</keyword>
<sequence length="207" mass="23687">MTVDAMMLGVYRIPEIKVDSGTDWLGLAGIILTAFIVVLGTWTTVRNFKITTDSQEKISKDSADKQLERSKAENVAKNRQEWINGLRLTISNFIASCFEVRSLHVLNQRRTKLNPETFDDLMAVEHRDRELRAKIVSANGEARRYLSLIELYINPEESDSQYLVRISQEICNRAADEGFMLSGKCDDLVKISQSILKSEWERVKKMV</sequence>
<accession>A0ABY0XRL9</accession>
<feature type="transmembrane region" description="Helical" evidence="1">
    <location>
        <begin position="24"/>
        <end position="45"/>
    </location>
</feature>
<protein>
    <recommendedName>
        <fullName evidence="4">DUF4760 domain-containing protein</fullName>
    </recommendedName>
</protein>
<gene>
    <name evidence="2" type="ORF">SAMN05216205_1175</name>
</gene>